<dbReference type="EMBL" id="BKCJ010206140">
    <property type="protein sequence ID" value="GEY75038.1"/>
    <property type="molecule type" value="Genomic_DNA"/>
</dbReference>
<evidence type="ECO:0000256" key="1">
    <source>
        <dbReference type="SAM" id="MobiDB-lite"/>
    </source>
</evidence>
<protein>
    <recommendedName>
        <fullName evidence="3">Zinc knuckle CX2CX4HX4C</fullName>
    </recommendedName>
</protein>
<feature type="region of interest" description="Disordered" evidence="1">
    <location>
        <begin position="342"/>
        <end position="365"/>
    </location>
</feature>
<dbReference type="AlphaFoldDB" id="A0A699HTQ0"/>
<evidence type="ECO:0000313" key="2">
    <source>
        <dbReference type="EMBL" id="GEY75038.1"/>
    </source>
</evidence>
<proteinExistence type="predicted"/>
<name>A0A699HTQ0_TANCI</name>
<reference evidence="2" key="1">
    <citation type="journal article" date="2019" name="Sci. Rep.">
        <title>Draft genome of Tanacetum cinerariifolium, the natural source of mosquito coil.</title>
        <authorList>
            <person name="Yamashiro T."/>
            <person name="Shiraishi A."/>
            <person name="Satake H."/>
            <person name="Nakayama K."/>
        </authorList>
    </citation>
    <scope>NUCLEOTIDE SEQUENCE</scope>
</reference>
<comment type="caution">
    <text evidence="2">The sequence shown here is derived from an EMBL/GenBank/DDBJ whole genome shotgun (WGS) entry which is preliminary data.</text>
</comment>
<evidence type="ECO:0008006" key="3">
    <source>
        <dbReference type="Google" id="ProtNLM"/>
    </source>
</evidence>
<accession>A0A699HTQ0</accession>
<feature type="compositionally biased region" description="Acidic residues" evidence="1">
    <location>
        <begin position="345"/>
        <end position="357"/>
    </location>
</feature>
<gene>
    <name evidence="2" type="ORF">Tci_447012</name>
</gene>
<sequence>MSLPTEVTAPLSNNNKVNKSTIVKSSLTNTNINTANGDGISGILDAQTEGNNDVIVFNIVPNVLNIAEILCVIFKTFTYIKDLMNGIEMGKHEAIWSGMTKERRKDVMDSMYTTWKRLTKENLSVASNVGNTTMDTSNDDTLHVDPIVQYVIIQDKPRSYVGVVDASKLEPSKSKANFRSLSFENLCEGAKLSLPRKVVETVTTRFANTLYGHIIVDVSGFTIETVSIEYEWKPPRCDLCKISGHVQDHFPKKVSASLTVVTSTEYKLCALVAPSFKGKSKSTNGGQSVKQTVRYEPKEITSVPKKRVFNLGNMSKAMLKNQPPKVIVPSSKKDNITMSNSYVSLDEESDEDVENVYDESANLFS</sequence>
<organism evidence="2">
    <name type="scientific">Tanacetum cinerariifolium</name>
    <name type="common">Dalmatian daisy</name>
    <name type="synonym">Chrysanthemum cinerariifolium</name>
    <dbReference type="NCBI Taxonomy" id="118510"/>
    <lineage>
        <taxon>Eukaryota</taxon>
        <taxon>Viridiplantae</taxon>
        <taxon>Streptophyta</taxon>
        <taxon>Embryophyta</taxon>
        <taxon>Tracheophyta</taxon>
        <taxon>Spermatophyta</taxon>
        <taxon>Magnoliopsida</taxon>
        <taxon>eudicotyledons</taxon>
        <taxon>Gunneridae</taxon>
        <taxon>Pentapetalae</taxon>
        <taxon>asterids</taxon>
        <taxon>campanulids</taxon>
        <taxon>Asterales</taxon>
        <taxon>Asteraceae</taxon>
        <taxon>Asteroideae</taxon>
        <taxon>Anthemideae</taxon>
        <taxon>Anthemidinae</taxon>
        <taxon>Tanacetum</taxon>
    </lineage>
</organism>